<dbReference type="EMBL" id="BARV01006452">
    <property type="protein sequence ID" value="GAI13092.1"/>
    <property type="molecule type" value="Genomic_DNA"/>
</dbReference>
<reference evidence="1" key="1">
    <citation type="journal article" date="2014" name="Front. Microbiol.">
        <title>High frequency of phylogenetically diverse reductive dehalogenase-homologous genes in deep subseafloor sedimentary metagenomes.</title>
        <authorList>
            <person name="Kawai M."/>
            <person name="Futagami T."/>
            <person name="Toyoda A."/>
            <person name="Takaki Y."/>
            <person name="Nishi S."/>
            <person name="Hori S."/>
            <person name="Arai W."/>
            <person name="Tsubouchi T."/>
            <person name="Morono Y."/>
            <person name="Uchiyama I."/>
            <person name="Ito T."/>
            <person name="Fujiyama A."/>
            <person name="Inagaki F."/>
            <person name="Takami H."/>
        </authorList>
    </citation>
    <scope>NUCLEOTIDE SEQUENCE</scope>
    <source>
        <strain evidence="1">Expedition CK06-06</strain>
    </source>
</reference>
<dbReference type="SUPFAM" id="SSF103196">
    <property type="entry name" value="Roadblock/LC7 domain"/>
    <property type="match status" value="1"/>
</dbReference>
<dbReference type="Gene3D" id="3.30.450.30">
    <property type="entry name" value="Dynein light chain 2a, cytoplasmic"/>
    <property type="match status" value="1"/>
</dbReference>
<evidence type="ECO:0000313" key="1">
    <source>
        <dbReference type="EMBL" id="GAI13092.1"/>
    </source>
</evidence>
<organism evidence="1">
    <name type="scientific">marine sediment metagenome</name>
    <dbReference type="NCBI Taxonomy" id="412755"/>
    <lineage>
        <taxon>unclassified sequences</taxon>
        <taxon>metagenomes</taxon>
        <taxon>ecological metagenomes</taxon>
    </lineage>
</organism>
<accession>X1L194</accession>
<proteinExistence type="predicted"/>
<sequence>MVDKEKLEQSLASLMDAVEVCEGLIAADNQGNIIVGQTLTEMDHKKIALDCVNLIKNCDEVGTDISKGKLQDITLTLEDGFLILIGSEQLILIALAGNDALSSLALIRRNLINVLRNQ</sequence>
<gene>
    <name evidence="1" type="ORF">S06H3_13221</name>
</gene>
<dbReference type="AlphaFoldDB" id="X1L194"/>
<protein>
    <recommendedName>
        <fullName evidence="2">Roadblock/LAMTOR2 domain-containing protein</fullName>
    </recommendedName>
</protein>
<evidence type="ECO:0008006" key="2">
    <source>
        <dbReference type="Google" id="ProtNLM"/>
    </source>
</evidence>
<comment type="caution">
    <text evidence="1">The sequence shown here is derived from an EMBL/GenBank/DDBJ whole genome shotgun (WGS) entry which is preliminary data.</text>
</comment>
<name>X1L194_9ZZZZ</name>